<keyword evidence="1" id="KW-0812">Transmembrane</keyword>
<feature type="transmembrane region" description="Helical" evidence="1">
    <location>
        <begin position="121"/>
        <end position="139"/>
    </location>
</feature>
<keyword evidence="1" id="KW-0472">Membrane</keyword>
<proteinExistence type="predicted"/>
<evidence type="ECO:0000313" key="3">
    <source>
        <dbReference type="Proteomes" id="UP000448575"/>
    </source>
</evidence>
<name>A0A6N9HKR7_9BURK</name>
<feature type="transmembrane region" description="Helical" evidence="1">
    <location>
        <begin position="20"/>
        <end position="42"/>
    </location>
</feature>
<dbReference type="AlphaFoldDB" id="A0A6N9HKR7"/>
<keyword evidence="3" id="KW-1185">Reference proteome</keyword>
<keyword evidence="1" id="KW-1133">Transmembrane helix</keyword>
<dbReference type="EMBL" id="WWCJ01000015">
    <property type="protein sequence ID" value="MYN04248.1"/>
    <property type="molecule type" value="Genomic_DNA"/>
</dbReference>
<organism evidence="2 3">
    <name type="scientific">Pseudoduganella guangdongensis</name>
    <dbReference type="NCBI Taxonomy" id="2692179"/>
    <lineage>
        <taxon>Bacteria</taxon>
        <taxon>Pseudomonadati</taxon>
        <taxon>Pseudomonadota</taxon>
        <taxon>Betaproteobacteria</taxon>
        <taxon>Burkholderiales</taxon>
        <taxon>Oxalobacteraceae</taxon>
        <taxon>Telluria group</taxon>
        <taxon>Pseudoduganella</taxon>
    </lineage>
</organism>
<comment type="caution">
    <text evidence="2">The sequence shown here is derived from an EMBL/GenBank/DDBJ whole genome shotgun (WGS) entry which is preliminary data.</text>
</comment>
<gene>
    <name evidence="2" type="ORF">GTP41_19330</name>
</gene>
<protein>
    <submittedName>
        <fullName evidence="2">Uncharacterized protein</fullName>
    </submittedName>
</protein>
<accession>A0A6N9HKR7</accession>
<evidence type="ECO:0000313" key="2">
    <source>
        <dbReference type="EMBL" id="MYN04248.1"/>
    </source>
</evidence>
<evidence type="ECO:0000256" key="1">
    <source>
        <dbReference type="SAM" id="Phobius"/>
    </source>
</evidence>
<dbReference type="Proteomes" id="UP000448575">
    <property type="component" value="Unassembled WGS sequence"/>
</dbReference>
<sequence length="305" mass="33465">MSDKEIDKPSSKLSTYKEIAELIGLYAKWGTLAVGGLCLLIYSNEIDQFPEGINLGEGLAFYLVSAGFLIAYTVFAIAVTAMGSVLMALPTNIFERSRHNRSVTSRAHIESQLKPDYSPMWSGPVLGIGCLGLIIWVLYSLKNPFNGITFAPVPLMQGLLIALLLGVQQRLAVLDVNLVLGGSNAEEIDRKRANNRFAQKCFFIGLVVCPMLLAPNRTFLVDAGFRIAQLRKDNATIHVKKPWADRVANSTLKQRSSFLGNDYVEFDHVDVLLRSVGTKVVISLPQASDKPVTRLSIPSEAIVVE</sequence>
<reference evidence="2 3" key="1">
    <citation type="submission" date="2019-12" db="EMBL/GenBank/DDBJ databases">
        <title>Novel species isolated from a subtropical stream in China.</title>
        <authorList>
            <person name="Lu H."/>
        </authorList>
    </citation>
    <scope>NUCLEOTIDE SEQUENCE [LARGE SCALE GENOMIC DNA]</scope>
    <source>
        <strain evidence="2 3">DS3</strain>
    </source>
</reference>
<feature type="transmembrane region" description="Helical" evidence="1">
    <location>
        <begin position="62"/>
        <end position="89"/>
    </location>
</feature>
<feature type="transmembrane region" description="Helical" evidence="1">
    <location>
        <begin position="145"/>
        <end position="167"/>
    </location>
</feature>
<dbReference type="RefSeq" id="WP_161027209.1">
    <property type="nucleotide sequence ID" value="NZ_WWCJ01000015.1"/>
</dbReference>